<evidence type="ECO:0008006" key="2">
    <source>
        <dbReference type="Google" id="ProtNLM"/>
    </source>
</evidence>
<proteinExistence type="predicted"/>
<dbReference type="AlphaFoldDB" id="A0A382GY40"/>
<dbReference type="InterPro" id="IPR040442">
    <property type="entry name" value="Pyrv_kinase-like_dom_sf"/>
</dbReference>
<name>A0A382GY40_9ZZZZ</name>
<gene>
    <name evidence="1" type="ORF">METZ01_LOCUS232461</name>
</gene>
<dbReference type="EMBL" id="UINC01057927">
    <property type="protein sequence ID" value="SVB79607.1"/>
    <property type="molecule type" value="Genomic_DNA"/>
</dbReference>
<dbReference type="Gene3D" id="3.20.20.60">
    <property type="entry name" value="Phosphoenolpyruvate-binding domains"/>
    <property type="match status" value="1"/>
</dbReference>
<evidence type="ECO:0000313" key="1">
    <source>
        <dbReference type="EMBL" id="SVB79607.1"/>
    </source>
</evidence>
<protein>
    <recommendedName>
        <fullName evidence="2">HpcH/HpaI aldolase/citrate lyase domain-containing protein</fullName>
    </recommendedName>
</protein>
<accession>A0A382GY40</accession>
<dbReference type="GO" id="GO:0003824">
    <property type="term" value="F:catalytic activity"/>
    <property type="evidence" value="ECO:0007669"/>
    <property type="project" value="InterPro"/>
</dbReference>
<reference evidence="1" key="1">
    <citation type="submission" date="2018-05" db="EMBL/GenBank/DDBJ databases">
        <authorList>
            <person name="Lanie J.A."/>
            <person name="Ng W.-L."/>
            <person name="Kazmierczak K.M."/>
            <person name="Andrzejewski T.M."/>
            <person name="Davidsen T.M."/>
            <person name="Wayne K.J."/>
            <person name="Tettelin H."/>
            <person name="Glass J.I."/>
            <person name="Rusch D."/>
            <person name="Podicherti R."/>
            <person name="Tsui H.-C.T."/>
            <person name="Winkler M.E."/>
        </authorList>
    </citation>
    <scope>NUCLEOTIDE SEQUENCE</scope>
</reference>
<dbReference type="SUPFAM" id="SSF51621">
    <property type="entry name" value="Phosphoenolpyruvate/pyruvate domain"/>
    <property type="match status" value="1"/>
</dbReference>
<organism evidence="1">
    <name type="scientific">marine metagenome</name>
    <dbReference type="NCBI Taxonomy" id="408172"/>
    <lineage>
        <taxon>unclassified sequences</taxon>
        <taxon>metagenomes</taxon>
        <taxon>ecological metagenomes</taxon>
    </lineage>
</organism>
<dbReference type="InterPro" id="IPR015813">
    <property type="entry name" value="Pyrv/PenolPyrv_kinase-like_dom"/>
</dbReference>
<sequence length="191" mass="22501">MLLISQNIKNHYNLEFPDDVVLRINLAWCNSLEELKEKLSNEKNAKFFLDLPQGRIKPPNNKYSLEEMIPILESNKQIRYFAVSNVEDKNDLQPFLDKLPDHINIVPKIESPNSILNIKEICNALKTEEKVVMLDHDDLFSSIIRKNENKNNFQKYIRKLIDFCEKENISLLRTVGVMFSDDEKRTTQYEK</sequence>